<dbReference type="InterPro" id="IPR058352">
    <property type="entry name" value="DUF8039"/>
</dbReference>
<proteinExistence type="predicted"/>
<name>A0A8T0N1B5_PANVG</name>
<evidence type="ECO:0000313" key="4">
    <source>
        <dbReference type="Proteomes" id="UP000823388"/>
    </source>
</evidence>
<dbReference type="PANTHER" id="PTHR33018:SF19">
    <property type="entry name" value="OS12G0558775 PROTEIN"/>
    <property type="match status" value="1"/>
</dbReference>
<gene>
    <name evidence="3" type="ORF">PVAP13_9NG569700</name>
</gene>
<sequence length="118" mass="13455">MAYKWIHLARWLCHTEGNKISFEVATGMAVTGHVFPRSPAPEYAWVQAVKVMDSTCKLDITTDDGIEVLEDVINQYVQWHRRDIILQGRPSQELQPRSEANIEHSVLSPVPEGNNQEE</sequence>
<dbReference type="AlphaFoldDB" id="A0A8T0N1B5"/>
<comment type="caution">
    <text evidence="3">The sequence shown here is derived from an EMBL/GenBank/DDBJ whole genome shotgun (WGS) entry which is preliminary data.</text>
</comment>
<feature type="domain" description="DUF8039" evidence="2">
    <location>
        <begin position="18"/>
        <end position="86"/>
    </location>
</feature>
<evidence type="ECO:0000259" key="2">
    <source>
        <dbReference type="Pfam" id="PF26133"/>
    </source>
</evidence>
<organism evidence="3 4">
    <name type="scientific">Panicum virgatum</name>
    <name type="common">Blackwell switchgrass</name>
    <dbReference type="NCBI Taxonomy" id="38727"/>
    <lineage>
        <taxon>Eukaryota</taxon>
        <taxon>Viridiplantae</taxon>
        <taxon>Streptophyta</taxon>
        <taxon>Embryophyta</taxon>
        <taxon>Tracheophyta</taxon>
        <taxon>Spermatophyta</taxon>
        <taxon>Magnoliopsida</taxon>
        <taxon>Liliopsida</taxon>
        <taxon>Poales</taxon>
        <taxon>Poaceae</taxon>
        <taxon>PACMAD clade</taxon>
        <taxon>Panicoideae</taxon>
        <taxon>Panicodae</taxon>
        <taxon>Paniceae</taxon>
        <taxon>Panicinae</taxon>
        <taxon>Panicum</taxon>
        <taxon>Panicum sect. Hiantes</taxon>
    </lineage>
</organism>
<evidence type="ECO:0000256" key="1">
    <source>
        <dbReference type="SAM" id="MobiDB-lite"/>
    </source>
</evidence>
<accession>A0A8T0N1B5</accession>
<reference evidence="3" key="1">
    <citation type="submission" date="2020-05" db="EMBL/GenBank/DDBJ databases">
        <title>WGS assembly of Panicum virgatum.</title>
        <authorList>
            <person name="Lovell J.T."/>
            <person name="Jenkins J."/>
            <person name="Shu S."/>
            <person name="Juenger T.E."/>
            <person name="Schmutz J."/>
        </authorList>
    </citation>
    <scope>NUCLEOTIDE SEQUENCE</scope>
    <source>
        <strain evidence="3">AP13</strain>
    </source>
</reference>
<keyword evidence="4" id="KW-1185">Reference proteome</keyword>
<dbReference type="Proteomes" id="UP000823388">
    <property type="component" value="Chromosome 9N"/>
</dbReference>
<protein>
    <recommendedName>
        <fullName evidence="2">DUF8039 domain-containing protein</fullName>
    </recommendedName>
</protein>
<evidence type="ECO:0000313" key="3">
    <source>
        <dbReference type="EMBL" id="KAG2542122.1"/>
    </source>
</evidence>
<dbReference type="EMBL" id="CM029054">
    <property type="protein sequence ID" value="KAG2542122.1"/>
    <property type="molecule type" value="Genomic_DNA"/>
</dbReference>
<dbReference type="Pfam" id="PF26133">
    <property type="entry name" value="DUF8039"/>
    <property type="match status" value="1"/>
</dbReference>
<feature type="region of interest" description="Disordered" evidence="1">
    <location>
        <begin position="90"/>
        <end position="118"/>
    </location>
</feature>
<dbReference type="PANTHER" id="PTHR33018">
    <property type="entry name" value="OS10G0338966 PROTEIN-RELATED"/>
    <property type="match status" value="1"/>
</dbReference>